<organism evidence="1 2">
    <name type="scientific">Caerostris darwini</name>
    <dbReference type="NCBI Taxonomy" id="1538125"/>
    <lineage>
        <taxon>Eukaryota</taxon>
        <taxon>Metazoa</taxon>
        <taxon>Ecdysozoa</taxon>
        <taxon>Arthropoda</taxon>
        <taxon>Chelicerata</taxon>
        <taxon>Arachnida</taxon>
        <taxon>Araneae</taxon>
        <taxon>Araneomorphae</taxon>
        <taxon>Entelegynae</taxon>
        <taxon>Araneoidea</taxon>
        <taxon>Araneidae</taxon>
        <taxon>Caerostris</taxon>
    </lineage>
</organism>
<keyword evidence="2" id="KW-1185">Reference proteome</keyword>
<dbReference type="EMBL" id="BPLQ01002173">
    <property type="protein sequence ID" value="GIX89390.1"/>
    <property type="molecule type" value="Genomic_DNA"/>
</dbReference>
<reference evidence="1 2" key="1">
    <citation type="submission" date="2021-06" db="EMBL/GenBank/DDBJ databases">
        <title>Caerostris darwini draft genome.</title>
        <authorList>
            <person name="Kono N."/>
            <person name="Arakawa K."/>
        </authorList>
    </citation>
    <scope>NUCLEOTIDE SEQUENCE [LARGE SCALE GENOMIC DNA]</scope>
</reference>
<evidence type="ECO:0000313" key="1">
    <source>
        <dbReference type="EMBL" id="GIX89390.1"/>
    </source>
</evidence>
<proteinExistence type="predicted"/>
<protein>
    <submittedName>
        <fullName evidence="1">Uncharacterized protein</fullName>
    </submittedName>
</protein>
<dbReference type="AlphaFoldDB" id="A0AAV4P068"/>
<dbReference type="Proteomes" id="UP001054837">
    <property type="component" value="Unassembled WGS sequence"/>
</dbReference>
<evidence type="ECO:0000313" key="2">
    <source>
        <dbReference type="Proteomes" id="UP001054837"/>
    </source>
</evidence>
<sequence length="82" mass="9386">MITTLRKLNIISTHPSDLALGGKTQNVSKVLKHHNKRRIGYLKQTRAFPFCLKGFSIMRRVKGREEWLAATRTDFSTQMPSA</sequence>
<gene>
    <name evidence="1" type="ORF">CDAR_181861</name>
</gene>
<name>A0AAV4P068_9ARAC</name>
<accession>A0AAV4P068</accession>
<comment type="caution">
    <text evidence="1">The sequence shown here is derived from an EMBL/GenBank/DDBJ whole genome shotgun (WGS) entry which is preliminary data.</text>
</comment>